<reference evidence="2 3" key="1">
    <citation type="journal article" date="2019" name="Int. J. Syst. Evol. Microbiol.">
        <title>The Global Catalogue of Microorganisms (GCM) 10K type strain sequencing project: providing services to taxonomists for standard genome sequencing and annotation.</title>
        <authorList>
            <consortium name="The Broad Institute Genomics Platform"/>
            <consortium name="The Broad Institute Genome Sequencing Center for Infectious Disease"/>
            <person name="Wu L."/>
            <person name="Ma J."/>
        </authorList>
    </citation>
    <scope>NUCLEOTIDE SEQUENCE [LARGE SCALE GENOMIC DNA]</scope>
    <source>
        <strain evidence="2 3">SYNS20</strain>
    </source>
</reference>
<evidence type="ECO:0000256" key="1">
    <source>
        <dbReference type="SAM" id="MobiDB-lite"/>
    </source>
</evidence>
<sequence length="63" mass="7081">MSPRDGAGDSAGERADEEGRFSEREHRQRDRERDGEGRREVCQRAASLVVPAVGRRSGDIVLW</sequence>
<feature type="compositionally biased region" description="Basic and acidic residues" evidence="1">
    <location>
        <begin position="11"/>
        <end position="41"/>
    </location>
</feature>
<dbReference type="EMBL" id="JBHSWX010000012">
    <property type="protein sequence ID" value="MFC6785657.1"/>
    <property type="molecule type" value="Genomic_DNA"/>
</dbReference>
<protein>
    <submittedName>
        <fullName evidence="2">Uncharacterized protein</fullName>
    </submittedName>
</protein>
<comment type="caution">
    <text evidence="2">The sequence shown here is derived from an EMBL/GenBank/DDBJ whole genome shotgun (WGS) entry which is preliminary data.</text>
</comment>
<dbReference type="GeneID" id="81208703"/>
<proteinExistence type="predicted"/>
<dbReference type="RefSeq" id="WP_284062496.1">
    <property type="nucleotide sequence ID" value="NZ_CP126158.1"/>
</dbReference>
<dbReference type="AlphaFoldDB" id="A0ABD5T8F4"/>
<accession>A0ABD5T8F4</accession>
<evidence type="ECO:0000313" key="2">
    <source>
        <dbReference type="EMBL" id="MFC6785657.1"/>
    </source>
</evidence>
<organism evidence="2 3">
    <name type="scientific">Halobaculum halobium</name>
    <dbReference type="NCBI Taxonomy" id="3032281"/>
    <lineage>
        <taxon>Archaea</taxon>
        <taxon>Methanobacteriati</taxon>
        <taxon>Methanobacteriota</taxon>
        <taxon>Stenosarchaea group</taxon>
        <taxon>Halobacteria</taxon>
        <taxon>Halobacteriales</taxon>
        <taxon>Haloferacaceae</taxon>
        <taxon>Halobaculum</taxon>
    </lineage>
</organism>
<keyword evidence="3" id="KW-1185">Reference proteome</keyword>
<feature type="region of interest" description="Disordered" evidence="1">
    <location>
        <begin position="1"/>
        <end position="41"/>
    </location>
</feature>
<name>A0ABD5T8F4_9EURY</name>
<evidence type="ECO:0000313" key="3">
    <source>
        <dbReference type="Proteomes" id="UP001596443"/>
    </source>
</evidence>
<gene>
    <name evidence="2" type="ORF">ACFQFD_06610</name>
</gene>
<dbReference type="Proteomes" id="UP001596443">
    <property type="component" value="Unassembled WGS sequence"/>
</dbReference>